<organism evidence="3 4">
    <name type="scientific">Achromobacter pestifer</name>
    <dbReference type="NCBI Taxonomy" id="1353889"/>
    <lineage>
        <taxon>Bacteria</taxon>
        <taxon>Pseudomonadati</taxon>
        <taxon>Pseudomonadota</taxon>
        <taxon>Betaproteobacteria</taxon>
        <taxon>Burkholderiales</taxon>
        <taxon>Alcaligenaceae</taxon>
        <taxon>Achromobacter</taxon>
    </lineage>
</organism>
<dbReference type="SUPFAM" id="SSF53850">
    <property type="entry name" value="Periplasmic binding protein-like II"/>
    <property type="match status" value="1"/>
</dbReference>
<dbReference type="PIRSF" id="PIRSF017082">
    <property type="entry name" value="YflP"/>
    <property type="match status" value="1"/>
</dbReference>
<dbReference type="Pfam" id="PF03401">
    <property type="entry name" value="TctC"/>
    <property type="match status" value="1"/>
</dbReference>
<accession>A0A7D4E9L0</accession>
<sequence>MKTLQGVLLGAVLACASLVATSAEAAPFPDRPITLVVPLAAGSTADILARSIQPGLSQQLGQTVVVENKPGGGGQIAMSYVAKASPDGYTLVLGSNNTWAINLGLFSKLSYDPTKDFVPVAYLAGGSNVLVVPSDSPYRSVPELVTALKAQPGKLMYSSGGNGTTHHLSAELLLSITGTQAAHIPYRGAPQGVAAVMAHEVAFAFYNTPSVSGLVKEGKLRALAVTGEARSPLLPDVPTMMEEGVSGYVITVDLGLMAPAGTPPDVVVKLNAAARKVMDSAEQRQRLQGLGYEIFHDGPPSGLAAFIQADIAKWVPLVQRSGAKVD</sequence>
<dbReference type="Proteomes" id="UP000500970">
    <property type="component" value="Chromosome"/>
</dbReference>
<reference evidence="3 4" key="1">
    <citation type="submission" date="2020-05" db="EMBL/GenBank/DDBJ databases">
        <title>FDA dAtabase for Regulatory Grade micrObial Sequences (FDA-ARGOS): Supporting development and validation of Infectious Disease Dx tests.</title>
        <authorList>
            <person name="Sproer C."/>
            <person name="Gronow S."/>
            <person name="Severitt S."/>
            <person name="Schroder I."/>
            <person name="Tallon L."/>
            <person name="Sadzewicz L."/>
            <person name="Zhao X."/>
            <person name="Vavikolanu K."/>
            <person name="Mehta A."/>
            <person name="Aluvathingal J."/>
            <person name="Nadendla S."/>
            <person name="Myers T."/>
            <person name="Yan Y."/>
            <person name="Sichtig H."/>
        </authorList>
    </citation>
    <scope>NUCLEOTIDE SEQUENCE [LARGE SCALE GENOMIC DNA]</scope>
    <source>
        <strain evidence="3 4">FDAARGOS_790</strain>
    </source>
</reference>
<evidence type="ECO:0000313" key="4">
    <source>
        <dbReference type="Proteomes" id="UP000500970"/>
    </source>
</evidence>
<keyword evidence="4" id="KW-1185">Reference proteome</keyword>
<evidence type="ECO:0000256" key="2">
    <source>
        <dbReference type="SAM" id="SignalP"/>
    </source>
</evidence>
<protein>
    <submittedName>
        <fullName evidence="3">Tripartite tricarboxylate transporter substrate binding protein</fullName>
    </submittedName>
</protein>
<dbReference type="RefSeq" id="WP_173147522.1">
    <property type="nucleotide sequence ID" value="NZ_CP053985.1"/>
</dbReference>
<dbReference type="AlphaFoldDB" id="A0A7D4E9L0"/>
<dbReference type="CDD" id="cd07012">
    <property type="entry name" value="PBP2_Bug_TTT"/>
    <property type="match status" value="1"/>
</dbReference>
<evidence type="ECO:0000256" key="1">
    <source>
        <dbReference type="ARBA" id="ARBA00006987"/>
    </source>
</evidence>
<keyword evidence="2" id="KW-0732">Signal</keyword>
<dbReference type="InterPro" id="IPR042100">
    <property type="entry name" value="Bug_dom1"/>
</dbReference>
<dbReference type="Gene3D" id="3.40.190.150">
    <property type="entry name" value="Bordetella uptake gene, domain 1"/>
    <property type="match status" value="1"/>
</dbReference>
<dbReference type="KEGG" id="apes:FOC84_26590"/>
<comment type="similarity">
    <text evidence="1">Belongs to the UPF0065 (bug) family.</text>
</comment>
<dbReference type="EMBL" id="CP053985">
    <property type="protein sequence ID" value="QKH38311.1"/>
    <property type="molecule type" value="Genomic_DNA"/>
</dbReference>
<dbReference type="InterPro" id="IPR005064">
    <property type="entry name" value="BUG"/>
</dbReference>
<dbReference type="PANTHER" id="PTHR42928">
    <property type="entry name" value="TRICARBOXYLATE-BINDING PROTEIN"/>
    <property type="match status" value="1"/>
</dbReference>
<feature type="signal peptide" evidence="2">
    <location>
        <begin position="1"/>
        <end position="25"/>
    </location>
</feature>
<proteinExistence type="inferred from homology"/>
<gene>
    <name evidence="3" type="ORF">FOC84_26590</name>
</gene>
<feature type="chain" id="PRO_5028996920" evidence="2">
    <location>
        <begin position="26"/>
        <end position="326"/>
    </location>
</feature>
<name>A0A7D4E9L0_9BURK</name>
<evidence type="ECO:0000313" key="3">
    <source>
        <dbReference type="EMBL" id="QKH38311.1"/>
    </source>
</evidence>
<dbReference type="PANTHER" id="PTHR42928:SF5">
    <property type="entry name" value="BLR1237 PROTEIN"/>
    <property type="match status" value="1"/>
</dbReference>
<dbReference type="Gene3D" id="3.40.190.10">
    <property type="entry name" value="Periplasmic binding protein-like II"/>
    <property type="match status" value="1"/>
</dbReference>
<dbReference type="PROSITE" id="PS51257">
    <property type="entry name" value="PROKAR_LIPOPROTEIN"/>
    <property type="match status" value="1"/>
</dbReference>